<evidence type="ECO:0000313" key="3">
    <source>
        <dbReference type="EMBL" id="PDZ93959.1"/>
    </source>
</evidence>
<feature type="chain" id="PRO_5040957169" description="Lipoprotein" evidence="2">
    <location>
        <begin position="21"/>
        <end position="184"/>
    </location>
</feature>
<organism evidence="3 4">
    <name type="scientific">Bacillus cereus</name>
    <dbReference type="NCBI Taxonomy" id="1396"/>
    <lineage>
        <taxon>Bacteria</taxon>
        <taxon>Bacillati</taxon>
        <taxon>Bacillota</taxon>
        <taxon>Bacilli</taxon>
        <taxon>Bacillales</taxon>
        <taxon>Bacillaceae</taxon>
        <taxon>Bacillus</taxon>
        <taxon>Bacillus cereus group</taxon>
    </lineage>
</organism>
<dbReference type="PROSITE" id="PS51257">
    <property type="entry name" value="PROKAR_LIPOPROTEIN"/>
    <property type="match status" value="1"/>
</dbReference>
<sequence>MKKALILIGISASLVGCSFASNEPKEEITKKVTEKDTVETEKPVVNEDSVENKPKEKEVTTETKTEKDKEKETVTKTEKEKDKETSSTHAKPSTQEKTNNVSTDTEKDKKPEKDIVKNTTTGVFYGIADSNSIEVDYNNEVNTLLFNKKLYATINDIPYEAKIKFTYITNENGQNVITEIETIK</sequence>
<dbReference type="RefSeq" id="WP_098007421.1">
    <property type="nucleotide sequence ID" value="NZ_NVMX01000304.1"/>
</dbReference>
<reference evidence="3 4" key="1">
    <citation type="submission" date="2017-09" db="EMBL/GenBank/DDBJ databases">
        <title>Large-scale bioinformatics analysis of Bacillus genomes uncovers conserved roles of natural products in bacterial physiology.</title>
        <authorList>
            <consortium name="Agbiome Team Llc"/>
            <person name="Bleich R.M."/>
            <person name="Grubbs K.J."/>
            <person name="Santa Maria K.C."/>
            <person name="Allen S.E."/>
            <person name="Farag S."/>
            <person name="Shank E.A."/>
            <person name="Bowers A."/>
        </authorList>
    </citation>
    <scope>NUCLEOTIDE SEQUENCE [LARGE SCALE GENOMIC DNA]</scope>
    <source>
        <strain evidence="3 4">AFS092789</strain>
    </source>
</reference>
<feature type="region of interest" description="Disordered" evidence="1">
    <location>
        <begin position="19"/>
        <end position="114"/>
    </location>
</feature>
<feature type="signal peptide" evidence="2">
    <location>
        <begin position="1"/>
        <end position="20"/>
    </location>
</feature>
<keyword evidence="2" id="KW-0732">Signal</keyword>
<comment type="caution">
    <text evidence="3">The sequence shown here is derived from an EMBL/GenBank/DDBJ whole genome shotgun (WGS) entry which is preliminary data.</text>
</comment>
<dbReference type="AlphaFoldDB" id="A0A9X6SRT8"/>
<evidence type="ECO:0000313" key="4">
    <source>
        <dbReference type="Proteomes" id="UP000219922"/>
    </source>
</evidence>
<feature type="compositionally biased region" description="Basic and acidic residues" evidence="1">
    <location>
        <begin position="104"/>
        <end position="114"/>
    </location>
</feature>
<dbReference type="EMBL" id="NVMX01000304">
    <property type="protein sequence ID" value="PDZ93959.1"/>
    <property type="molecule type" value="Genomic_DNA"/>
</dbReference>
<feature type="compositionally biased region" description="Polar residues" evidence="1">
    <location>
        <begin position="89"/>
        <end position="102"/>
    </location>
</feature>
<accession>A0A9X6SRT8</accession>
<dbReference type="Proteomes" id="UP000219922">
    <property type="component" value="Unassembled WGS sequence"/>
</dbReference>
<evidence type="ECO:0008006" key="5">
    <source>
        <dbReference type="Google" id="ProtNLM"/>
    </source>
</evidence>
<evidence type="ECO:0000256" key="1">
    <source>
        <dbReference type="SAM" id="MobiDB-lite"/>
    </source>
</evidence>
<protein>
    <recommendedName>
        <fullName evidence="5">Lipoprotein</fullName>
    </recommendedName>
</protein>
<name>A0A9X6SRT8_BACCE</name>
<evidence type="ECO:0000256" key="2">
    <source>
        <dbReference type="SAM" id="SignalP"/>
    </source>
</evidence>
<proteinExistence type="predicted"/>
<gene>
    <name evidence="3" type="ORF">CON36_36385</name>
</gene>
<feature type="compositionally biased region" description="Basic and acidic residues" evidence="1">
    <location>
        <begin position="23"/>
        <end position="86"/>
    </location>
</feature>